<protein>
    <submittedName>
        <fullName evidence="1">Uncharacterized protein</fullName>
    </submittedName>
</protein>
<evidence type="ECO:0000313" key="2">
    <source>
        <dbReference type="Proteomes" id="UP000186955"/>
    </source>
</evidence>
<accession>A0A1Q5T855</accession>
<dbReference type="EMBL" id="MNBE01000698">
    <property type="protein sequence ID" value="OKO96411.1"/>
    <property type="molecule type" value="Genomic_DNA"/>
</dbReference>
<sequence>MAPIRVPRVDYGVGCFQEAVRSGTIIVPRITSICTRLSVTAITTRLMIEGYELICVGVPMLFYTPATTTAIDVILLHMSAVLGYLA</sequence>
<proteinExistence type="predicted"/>
<organism evidence="1 2">
    <name type="scientific">Penicillium subrubescens</name>
    <dbReference type="NCBI Taxonomy" id="1316194"/>
    <lineage>
        <taxon>Eukaryota</taxon>
        <taxon>Fungi</taxon>
        <taxon>Dikarya</taxon>
        <taxon>Ascomycota</taxon>
        <taxon>Pezizomycotina</taxon>
        <taxon>Eurotiomycetes</taxon>
        <taxon>Eurotiomycetidae</taxon>
        <taxon>Eurotiales</taxon>
        <taxon>Aspergillaceae</taxon>
        <taxon>Penicillium</taxon>
    </lineage>
</organism>
<reference evidence="1 2" key="1">
    <citation type="submission" date="2016-10" db="EMBL/GenBank/DDBJ databases">
        <title>Genome sequence of the ascomycete fungus Penicillium subrubescens.</title>
        <authorList>
            <person name="De Vries R.P."/>
            <person name="Peng M."/>
            <person name="Dilokpimol A."/>
            <person name="Hilden K."/>
            <person name="Makela M.R."/>
            <person name="Grigoriev I."/>
            <person name="Riley R."/>
            <person name="Granchi Z."/>
        </authorList>
    </citation>
    <scope>NUCLEOTIDE SEQUENCE [LARGE SCALE GENOMIC DNA]</scope>
    <source>
        <strain evidence="1 2">CBS 132785</strain>
    </source>
</reference>
<dbReference type="Proteomes" id="UP000186955">
    <property type="component" value="Unassembled WGS sequence"/>
</dbReference>
<dbReference type="AlphaFoldDB" id="A0A1Q5T855"/>
<evidence type="ECO:0000313" key="1">
    <source>
        <dbReference type="EMBL" id="OKO96411.1"/>
    </source>
</evidence>
<comment type="caution">
    <text evidence="1">The sequence shown here is derived from an EMBL/GenBank/DDBJ whole genome shotgun (WGS) entry which is preliminary data.</text>
</comment>
<keyword evidence="2" id="KW-1185">Reference proteome</keyword>
<name>A0A1Q5T855_9EURO</name>
<gene>
    <name evidence="1" type="ORF">PENSUB_10586</name>
</gene>